<protein>
    <recommendedName>
        <fullName evidence="4">Small peptidoglycan-associated lipoprotein</fullName>
    </recommendedName>
</protein>
<keyword evidence="1" id="KW-0812">Transmembrane</keyword>
<dbReference type="Gene3D" id="3.40.30.10">
    <property type="entry name" value="Glutaredoxin"/>
    <property type="match status" value="1"/>
</dbReference>
<keyword evidence="3" id="KW-1185">Reference proteome</keyword>
<evidence type="ECO:0000256" key="1">
    <source>
        <dbReference type="SAM" id="Phobius"/>
    </source>
</evidence>
<comment type="caution">
    <text evidence="2">The sequence shown here is derived from an EMBL/GenBank/DDBJ whole genome shotgun (WGS) entry which is preliminary data.</text>
</comment>
<name>A0A4V1LG13_9BACI</name>
<dbReference type="AlphaFoldDB" id="A0A4V1LG13"/>
<dbReference type="EMBL" id="QOUX01000046">
    <property type="protein sequence ID" value="RXI98164.1"/>
    <property type="molecule type" value="Genomic_DNA"/>
</dbReference>
<evidence type="ECO:0000313" key="2">
    <source>
        <dbReference type="EMBL" id="RXI98164.1"/>
    </source>
</evidence>
<keyword evidence="1" id="KW-0472">Membrane</keyword>
<organism evidence="2 3">
    <name type="scientific">Anaerobacillus alkaliphilus</name>
    <dbReference type="NCBI Taxonomy" id="1548597"/>
    <lineage>
        <taxon>Bacteria</taxon>
        <taxon>Bacillati</taxon>
        <taxon>Bacillota</taxon>
        <taxon>Bacilli</taxon>
        <taxon>Bacillales</taxon>
        <taxon>Bacillaceae</taxon>
        <taxon>Anaerobacillus</taxon>
    </lineage>
</organism>
<accession>A0A4V1LG13</accession>
<feature type="transmembrane region" description="Helical" evidence="1">
    <location>
        <begin position="12"/>
        <end position="32"/>
    </location>
</feature>
<dbReference type="SUPFAM" id="SSF52833">
    <property type="entry name" value="Thioredoxin-like"/>
    <property type="match status" value="1"/>
</dbReference>
<reference evidence="2 3" key="1">
    <citation type="journal article" date="2019" name="Int. J. Syst. Evol. Microbiol.">
        <title>Anaerobacillus alkaliphilus sp. nov., a novel alkaliphilic and moderately halophilic bacterium.</title>
        <authorList>
            <person name="Borsodi A.K."/>
            <person name="Aszalos J.M."/>
            <person name="Bihari P."/>
            <person name="Nagy I."/>
            <person name="Schumann P."/>
            <person name="Sproer C."/>
            <person name="Kovacs A.L."/>
            <person name="Boka K."/>
            <person name="Dobosy P."/>
            <person name="Ovari M."/>
            <person name="Szili-Kovacs T."/>
            <person name="Toth E."/>
        </authorList>
    </citation>
    <scope>NUCLEOTIDE SEQUENCE [LARGE SCALE GENOMIC DNA]</scope>
    <source>
        <strain evidence="2 3">B16-10</strain>
    </source>
</reference>
<dbReference type="Proteomes" id="UP000290649">
    <property type="component" value="Unassembled WGS sequence"/>
</dbReference>
<evidence type="ECO:0008006" key="4">
    <source>
        <dbReference type="Google" id="ProtNLM"/>
    </source>
</evidence>
<gene>
    <name evidence="2" type="ORF">DS745_17640</name>
</gene>
<keyword evidence="1" id="KW-1133">Transmembrane helix</keyword>
<evidence type="ECO:0000313" key="3">
    <source>
        <dbReference type="Proteomes" id="UP000290649"/>
    </source>
</evidence>
<dbReference type="InterPro" id="IPR036249">
    <property type="entry name" value="Thioredoxin-like_sf"/>
</dbReference>
<sequence>MNVNYYLWEKEVNGVVLRIKLAISLIPFFLLLSSCSQNEEVMTNYPFLQKKDENITLLFSDDLFLHAEGNYYDALLDVKRRYPEKIRSFNIIHSSDRDLVRHYEIQEYPTLLVIHNNYITIRVEGSLNKSDILEALEEALIK</sequence>
<proteinExistence type="predicted"/>